<dbReference type="AlphaFoldDB" id="A0A4R3KIE0"/>
<comment type="caution">
    <text evidence="1">The sequence shown here is derived from an EMBL/GenBank/DDBJ whole genome shotgun (WGS) entry which is preliminary data.</text>
</comment>
<keyword evidence="2" id="KW-1185">Reference proteome</keyword>
<dbReference type="SUPFAM" id="SSF57938">
    <property type="entry name" value="DnaJ/Hsp40 cysteine-rich domain"/>
    <property type="match status" value="1"/>
</dbReference>
<sequence>MVQETEHVCGLCDGQGYHVVMVGGTETCPACDGLGVEEEI</sequence>
<dbReference type="RefSeq" id="WP_165894976.1">
    <property type="nucleotide sequence ID" value="NZ_SMAB01000006.1"/>
</dbReference>
<dbReference type="InterPro" id="IPR035272">
    <property type="entry name" value="DUF5351"/>
</dbReference>
<dbReference type="Gene3D" id="6.20.20.10">
    <property type="match status" value="1"/>
</dbReference>
<evidence type="ECO:0000313" key="2">
    <source>
        <dbReference type="Proteomes" id="UP000295788"/>
    </source>
</evidence>
<evidence type="ECO:0000313" key="1">
    <source>
        <dbReference type="EMBL" id="TCS83129.1"/>
    </source>
</evidence>
<dbReference type="Proteomes" id="UP000295788">
    <property type="component" value="Unassembled WGS sequence"/>
</dbReference>
<protein>
    <submittedName>
        <fullName evidence="1">Uncharacterized protein</fullName>
    </submittedName>
</protein>
<gene>
    <name evidence="1" type="ORF">EDD72_10655</name>
</gene>
<reference evidence="1 2" key="1">
    <citation type="submission" date="2019-03" db="EMBL/GenBank/DDBJ databases">
        <title>Genomic Encyclopedia of Type Strains, Phase IV (KMG-IV): sequencing the most valuable type-strain genomes for metagenomic binning, comparative biology and taxonomic classification.</title>
        <authorList>
            <person name="Goeker M."/>
        </authorList>
    </citation>
    <scope>NUCLEOTIDE SEQUENCE [LARGE SCALE GENOMIC DNA]</scope>
    <source>
        <strain evidence="1 2">DSM 23802</strain>
    </source>
</reference>
<dbReference type="InterPro" id="IPR036410">
    <property type="entry name" value="HSP_DnaJ_Cys-rich_dom_sf"/>
</dbReference>
<dbReference type="Pfam" id="PF17302">
    <property type="entry name" value="DUF5351"/>
    <property type="match status" value="1"/>
</dbReference>
<proteinExistence type="predicted"/>
<dbReference type="EMBL" id="SMAB01000006">
    <property type="protein sequence ID" value="TCS83129.1"/>
    <property type="molecule type" value="Genomic_DNA"/>
</dbReference>
<accession>A0A4R3KIE0</accession>
<organism evidence="1 2">
    <name type="scientific">Tepidibacillus fermentans</name>
    <dbReference type="NCBI Taxonomy" id="1281767"/>
    <lineage>
        <taxon>Bacteria</taxon>
        <taxon>Bacillati</taxon>
        <taxon>Bacillota</taxon>
        <taxon>Bacilli</taxon>
        <taxon>Bacillales</taxon>
        <taxon>Bacillaceae</taxon>
        <taxon>Tepidibacillus</taxon>
    </lineage>
</organism>
<name>A0A4R3KIE0_9BACI</name>